<evidence type="ECO:0000259" key="6">
    <source>
        <dbReference type="Pfam" id="PF00151"/>
    </source>
</evidence>
<keyword evidence="5" id="KW-0812">Transmembrane</keyword>
<comment type="similarity">
    <text evidence="2 4">Belongs to the AB hydrolase superfamily. Lipase family.</text>
</comment>
<dbReference type="SUPFAM" id="SSF53474">
    <property type="entry name" value="alpha/beta-Hydrolases"/>
    <property type="match status" value="1"/>
</dbReference>
<evidence type="ECO:0000256" key="3">
    <source>
        <dbReference type="ARBA" id="ARBA00022525"/>
    </source>
</evidence>
<dbReference type="Gene3D" id="3.40.50.1820">
    <property type="entry name" value="alpha/beta hydrolase"/>
    <property type="match status" value="1"/>
</dbReference>
<proteinExistence type="inferred from homology"/>
<dbReference type="InterPro" id="IPR013818">
    <property type="entry name" value="Lipase"/>
</dbReference>
<keyword evidence="8" id="KW-1185">Reference proteome</keyword>
<dbReference type="InParanoid" id="A0A482WZT4"/>
<feature type="domain" description="Lipase" evidence="6">
    <location>
        <begin position="5"/>
        <end position="95"/>
    </location>
</feature>
<evidence type="ECO:0000256" key="2">
    <source>
        <dbReference type="ARBA" id="ARBA00010701"/>
    </source>
</evidence>
<dbReference type="InterPro" id="IPR029058">
    <property type="entry name" value="AB_hydrolase_fold"/>
</dbReference>
<accession>A0A482WZT4</accession>
<keyword evidence="3" id="KW-0964">Secreted</keyword>
<keyword evidence="5" id="KW-1133">Transmembrane helix</keyword>
<evidence type="ECO:0000313" key="7">
    <source>
        <dbReference type="EMBL" id="RZF39055.1"/>
    </source>
</evidence>
<dbReference type="STRING" id="195883.A0A482WZT4"/>
<dbReference type="OrthoDB" id="199913at2759"/>
<evidence type="ECO:0000256" key="4">
    <source>
        <dbReference type="RuleBase" id="RU004262"/>
    </source>
</evidence>
<gene>
    <name evidence="7" type="ORF">LSTR_LSTR016428</name>
</gene>
<keyword evidence="5" id="KW-0472">Membrane</keyword>
<evidence type="ECO:0000256" key="5">
    <source>
        <dbReference type="SAM" id="Phobius"/>
    </source>
</evidence>
<organism evidence="7 8">
    <name type="scientific">Laodelphax striatellus</name>
    <name type="common">Small brown planthopper</name>
    <name type="synonym">Delphax striatella</name>
    <dbReference type="NCBI Taxonomy" id="195883"/>
    <lineage>
        <taxon>Eukaryota</taxon>
        <taxon>Metazoa</taxon>
        <taxon>Ecdysozoa</taxon>
        <taxon>Arthropoda</taxon>
        <taxon>Hexapoda</taxon>
        <taxon>Insecta</taxon>
        <taxon>Pterygota</taxon>
        <taxon>Neoptera</taxon>
        <taxon>Paraneoptera</taxon>
        <taxon>Hemiptera</taxon>
        <taxon>Auchenorrhyncha</taxon>
        <taxon>Fulgoroidea</taxon>
        <taxon>Delphacidae</taxon>
        <taxon>Criomorphinae</taxon>
        <taxon>Laodelphax</taxon>
    </lineage>
</organism>
<dbReference type="GO" id="GO:0005615">
    <property type="term" value="C:extracellular space"/>
    <property type="evidence" value="ECO:0007669"/>
    <property type="project" value="TreeGrafter"/>
</dbReference>
<dbReference type="SMR" id="A0A482WZT4"/>
<protein>
    <recommendedName>
        <fullName evidence="6">Lipase domain-containing protein</fullName>
    </recommendedName>
</protein>
<evidence type="ECO:0000256" key="1">
    <source>
        <dbReference type="ARBA" id="ARBA00004613"/>
    </source>
</evidence>
<evidence type="ECO:0000313" key="8">
    <source>
        <dbReference type="Proteomes" id="UP000291343"/>
    </source>
</evidence>
<dbReference type="PANTHER" id="PTHR11610">
    <property type="entry name" value="LIPASE"/>
    <property type="match status" value="1"/>
</dbReference>
<dbReference type="EMBL" id="QKKF02020803">
    <property type="protein sequence ID" value="RZF39055.1"/>
    <property type="molecule type" value="Genomic_DNA"/>
</dbReference>
<comment type="subcellular location">
    <subcellularLocation>
        <location evidence="1">Secreted</location>
    </subcellularLocation>
</comment>
<dbReference type="Proteomes" id="UP000291343">
    <property type="component" value="Unassembled WGS sequence"/>
</dbReference>
<feature type="transmembrane region" description="Helical" evidence="5">
    <location>
        <begin position="50"/>
        <end position="77"/>
    </location>
</feature>
<dbReference type="GO" id="GO:0016298">
    <property type="term" value="F:lipase activity"/>
    <property type="evidence" value="ECO:0007669"/>
    <property type="project" value="InterPro"/>
</dbReference>
<comment type="caution">
    <text evidence="7">The sequence shown here is derived from an EMBL/GenBank/DDBJ whole genome shotgun (WGS) entry which is preliminary data.</text>
</comment>
<name>A0A482WZT4_LAOST</name>
<dbReference type="InterPro" id="IPR000734">
    <property type="entry name" value="TAG_lipase"/>
</dbReference>
<sequence>MNVLFAAYLRRGDYNVLIVDWSTLSAFPWYEHAVANTPGVGKYVAQFLHFLTLAGGLTLATLHVVGFSLGAEIAGFIGKSMKAGGRLPRITGKHPSMLTL</sequence>
<dbReference type="Pfam" id="PF00151">
    <property type="entry name" value="Lipase"/>
    <property type="match status" value="1"/>
</dbReference>
<dbReference type="GO" id="GO:0017171">
    <property type="term" value="F:serine hydrolase activity"/>
    <property type="evidence" value="ECO:0007669"/>
    <property type="project" value="TreeGrafter"/>
</dbReference>
<dbReference type="AlphaFoldDB" id="A0A482WZT4"/>
<reference evidence="7 8" key="1">
    <citation type="journal article" date="2017" name="Gigascience">
        <title>Genome sequence of the small brown planthopper, Laodelphax striatellus.</title>
        <authorList>
            <person name="Zhu J."/>
            <person name="Jiang F."/>
            <person name="Wang X."/>
            <person name="Yang P."/>
            <person name="Bao Y."/>
            <person name="Zhao W."/>
            <person name="Wang W."/>
            <person name="Lu H."/>
            <person name="Wang Q."/>
            <person name="Cui N."/>
            <person name="Li J."/>
            <person name="Chen X."/>
            <person name="Luo L."/>
            <person name="Yu J."/>
            <person name="Kang L."/>
            <person name="Cui F."/>
        </authorList>
    </citation>
    <scope>NUCLEOTIDE SEQUENCE [LARGE SCALE GENOMIC DNA]</scope>
    <source>
        <strain evidence="7">Lst14</strain>
    </source>
</reference>
<dbReference type="PANTHER" id="PTHR11610:SF169">
    <property type="entry name" value="GH15759P-RELATED"/>
    <property type="match status" value="1"/>
</dbReference>
<dbReference type="GO" id="GO:0016042">
    <property type="term" value="P:lipid catabolic process"/>
    <property type="evidence" value="ECO:0007669"/>
    <property type="project" value="TreeGrafter"/>
</dbReference>